<evidence type="ECO:0000313" key="2">
    <source>
        <dbReference type="EMBL" id="MEJ2868835.1"/>
    </source>
</evidence>
<dbReference type="EMBL" id="JBBEGN010000005">
    <property type="protein sequence ID" value="MEJ2868835.1"/>
    <property type="molecule type" value="Genomic_DNA"/>
</dbReference>
<dbReference type="Pfam" id="PF13749">
    <property type="entry name" value="HATPase_c_4"/>
    <property type="match status" value="1"/>
</dbReference>
<dbReference type="InterPro" id="IPR038475">
    <property type="entry name" value="RecG_C_sf"/>
</dbReference>
<name>A0ABU8MNE0_9PSEU</name>
<keyword evidence="2" id="KW-0067">ATP-binding</keyword>
<dbReference type="Proteomes" id="UP001385809">
    <property type="component" value="Unassembled WGS sequence"/>
</dbReference>
<dbReference type="Gene3D" id="3.30.950.30">
    <property type="entry name" value="Schlafen, AAA domain"/>
    <property type="match status" value="1"/>
</dbReference>
<protein>
    <submittedName>
        <fullName evidence="2">ATP-binding protein</fullName>
    </submittedName>
</protein>
<evidence type="ECO:0000313" key="3">
    <source>
        <dbReference type="Proteomes" id="UP001385809"/>
    </source>
</evidence>
<dbReference type="GO" id="GO:0005524">
    <property type="term" value="F:ATP binding"/>
    <property type="evidence" value="ECO:0007669"/>
    <property type="project" value="UniProtKB-KW"/>
</dbReference>
<dbReference type="PANTHER" id="PTHR30595">
    <property type="entry name" value="GLPR-RELATED TRANSCRIPTIONAL REPRESSOR"/>
    <property type="match status" value="1"/>
</dbReference>
<gene>
    <name evidence="2" type="ORF">WCD74_13770</name>
</gene>
<keyword evidence="3" id="KW-1185">Reference proteome</keyword>
<evidence type="ECO:0000259" key="1">
    <source>
        <dbReference type="Pfam" id="PF04326"/>
    </source>
</evidence>
<dbReference type="PANTHER" id="PTHR30595:SF6">
    <property type="entry name" value="SCHLAFEN ALBA-2 DOMAIN-CONTAINING PROTEIN"/>
    <property type="match status" value="1"/>
</dbReference>
<organism evidence="2 3">
    <name type="scientific">Actinomycetospora aurantiaca</name>
    <dbReference type="NCBI Taxonomy" id="3129233"/>
    <lineage>
        <taxon>Bacteria</taxon>
        <taxon>Bacillati</taxon>
        <taxon>Actinomycetota</taxon>
        <taxon>Actinomycetes</taxon>
        <taxon>Pseudonocardiales</taxon>
        <taxon>Pseudonocardiaceae</taxon>
        <taxon>Actinomycetospora</taxon>
    </lineage>
</organism>
<comment type="caution">
    <text evidence="2">The sequence shown here is derived from an EMBL/GenBank/DDBJ whole genome shotgun (WGS) entry which is preliminary data.</text>
</comment>
<keyword evidence="2" id="KW-0547">Nucleotide-binding</keyword>
<feature type="domain" description="Schlafen AlbA-2" evidence="1">
    <location>
        <begin position="13"/>
        <end position="121"/>
    </location>
</feature>
<dbReference type="Pfam" id="PF04326">
    <property type="entry name" value="SLFN_AlbA_2"/>
    <property type="match status" value="1"/>
</dbReference>
<dbReference type="Gene3D" id="3.30.565.60">
    <property type="match status" value="1"/>
</dbReference>
<dbReference type="InterPro" id="IPR036388">
    <property type="entry name" value="WH-like_DNA-bd_sf"/>
</dbReference>
<sequence length="529" mass="57131">MTAEEFLRAYAGESNHVEFKQGVSEARIARAVAAFSNTDGGVVLVGVGPDGRAVGVNVDGEALARLHRVVASVHDGGRYEVGVVSVGDVDIAVLSVARREQGFAQTAEGLVVVRREAMNVTLMGAQLAEFVTGHALARFEATATGLTVEQADPALVDDVASRFGWSTDIGDRMVEHGLATGTGARGALTVAGVLYLVAEPERVLGKSYIEVFRYRDDATMVEDKRYRITGPLPVQVAGATSRVTDEIGSELAVVGLRRYEMERIPLAVLREAVANAVAHRVYEDNRRPVTIEIRPSRVLVRSPGPLPEPVTVANLREQNAARNLAVIDALRRYRLAEDAGRGIDLMQDVMAEQLLDAPVFDADSTSVSVSLPMNSAVAPFERAWIGEIENRGALKPRDRILLVHAARGEVLTNTVARELLGADSTHARGALQRLRDAGFLSQSGERAGARYVLAPSIAPPPGLRLSSATLRQDVLTLARSEPLTNRLLRERFALDRVEALKLLNDLVDAGDLVRVGERRGARYLPSDDR</sequence>
<dbReference type="InterPro" id="IPR007421">
    <property type="entry name" value="Schlafen_AlbA_2_dom"/>
</dbReference>
<dbReference type="RefSeq" id="WP_337695398.1">
    <property type="nucleotide sequence ID" value="NZ_JBBEGN010000005.1"/>
</dbReference>
<accession>A0ABU8MNE0</accession>
<proteinExistence type="predicted"/>
<dbReference type="Gene3D" id="1.10.10.10">
    <property type="entry name" value="Winged helix-like DNA-binding domain superfamily/Winged helix DNA-binding domain"/>
    <property type="match status" value="1"/>
</dbReference>
<dbReference type="InterPro" id="IPR038461">
    <property type="entry name" value="Schlafen_AlbA_2_dom_sf"/>
</dbReference>
<reference evidence="2 3" key="1">
    <citation type="submission" date="2024-03" db="EMBL/GenBank/DDBJ databases">
        <title>Actinomycetospora sp. OC33-EN08, a novel actinomycete isolated from wild orchid (Aerides multiflora).</title>
        <authorList>
            <person name="Suriyachadkun C."/>
        </authorList>
    </citation>
    <scope>NUCLEOTIDE SEQUENCE [LARGE SCALE GENOMIC DNA]</scope>
    <source>
        <strain evidence="2 3">OC33-EN08</strain>
    </source>
</reference>